<feature type="signal peptide" evidence="1">
    <location>
        <begin position="1"/>
        <end position="19"/>
    </location>
</feature>
<proteinExistence type="predicted"/>
<evidence type="ECO:0008006" key="4">
    <source>
        <dbReference type="Google" id="ProtNLM"/>
    </source>
</evidence>
<dbReference type="OrthoDB" id="3365310at2759"/>
<name>A0A0J0XW92_9TREE</name>
<sequence length="278" mass="29693">MAWQAPWQALRPALRPAAALLTARLSLFSGFSTSSTSFNNSIQTTCSRWVVRDAHPSAPRECPTPLVLLRTPGLSFPSQPKETEDTWRVWADMFSMRGYTTVQVDVSVTTSSHLSPAPGGEGEEKAISGPVKQAAAALNDQLRLLAIPYAPVIVASGSACLVAQAYVSDYRASGLVLVEPPPDEDPRGGVGVATAGAKAAGGEAAKPYAWPKFSFEPRFPVLVVASAENEAAVRASRLGREALERPGGRGVSVMLQKDGPRGEGTRMEVERWLDWSGY</sequence>
<accession>A0A0J0XW92</accession>
<dbReference type="EMBL" id="KQ087182">
    <property type="protein sequence ID" value="KLT45346.1"/>
    <property type="molecule type" value="Genomic_DNA"/>
</dbReference>
<organism evidence="2 3">
    <name type="scientific">Cutaneotrichosporon oleaginosum</name>
    <dbReference type="NCBI Taxonomy" id="879819"/>
    <lineage>
        <taxon>Eukaryota</taxon>
        <taxon>Fungi</taxon>
        <taxon>Dikarya</taxon>
        <taxon>Basidiomycota</taxon>
        <taxon>Agaricomycotina</taxon>
        <taxon>Tremellomycetes</taxon>
        <taxon>Trichosporonales</taxon>
        <taxon>Trichosporonaceae</taxon>
        <taxon>Cutaneotrichosporon</taxon>
    </lineage>
</organism>
<reference evidence="2 3" key="1">
    <citation type="submission" date="2015-03" db="EMBL/GenBank/DDBJ databases">
        <title>Genomics and transcriptomics of the oil-accumulating basidiomycete yeast T. oleaginosus allow insights into substrate utilization and the diverse evolutionary trajectories of mating systems in fungi.</title>
        <authorList>
            <consortium name="DOE Joint Genome Institute"/>
            <person name="Kourist R."/>
            <person name="Kracht O."/>
            <person name="Bracharz F."/>
            <person name="Lipzen A."/>
            <person name="Nolan M."/>
            <person name="Ohm R."/>
            <person name="Grigoriev I."/>
            <person name="Sun S."/>
            <person name="Heitman J."/>
            <person name="Bruck T."/>
            <person name="Nowrousian M."/>
        </authorList>
    </citation>
    <scope>NUCLEOTIDE SEQUENCE [LARGE SCALE GENOMIC DNA]</scope>
    <source>
        <strain evidence="2 3">IBC0246</strain>
    </source>
</reference>
<evidence type="ECO:0000313" key="3">
    <source>
        <dbReference type="Proteomes" id="UP000053611"/>
    </source>
</evidence>
<dbReference type="AlphaFoldDB" id="A0A0J0XW92"/>
<keyword evidence="1" id="KW-0732">Signal</keyword>
<dbReference type="RefSeq" id="XP_018281837.1">
    <property type="nucleotide sequence ID" value="XM_018426375.1"/>
</dbReference>
<dbReference type="GeneID" id="28986978"/>
<gene>
    <name evidence="2" type="ORF">CC85DRAFT_325853</name>
</gene>
<keyword evidence="3" id="KW-1185">Reference proteome</keyword>
<dbReference type="Proteomes" id="UP000053611">
    <property type="component" value="Unassembled WGS sequence"/>
</dbReference>
<protein>
    <recommendedName>
        <fullName evidence="4">AB hydrolase-1 domain-containing protein</fullName>
    </recommendedName>
</protein>
<evidence type="ECO:0000313" key="2">
    <source>
        <dbReference type="EMBL" id="KLT45346.1"/>
    </source>
</evidence>
<evidence type="ECO:0000256" key="1">
    <source>
        <dbReference type="SAM" id="SignalP"/>
    </source>
</evidence>
<feature type="chain" id="PRO_5005245729" description="AB hydrolase-1 domain-containing protein" evidence="1">
    <location>
        <begin position="20"/>
        <end position="278"/>
    </location>
</feature>